<protein>
    <recommendedName>
        <fullName evidence="3">Peptidase M16 middle/third domain-containing protein</fullName>
    </recommendedName>
</protein>
<dbReference type="SUPFAM" id="SSF63411">
    <property type="entry name" value="LuxS/MPP-like metallohydrolase"/>
    <property type="match status" value="4"/>
</dbReference>
<dbReference type="GO" id="GO:0046872">
    <property type="term" value="F:metal ion binding"/>
    <property type="evidence" value="ECO:0007669"/>
    <property type="project" value="UniProtKB-KW"/>
</dbReference>
<evidence type="ECO:0000313" key="4">
    <source>
        <dbReference type="EMBL" id="PAA79004.1"/>
    </source>
</evidence>
<dbReference type="Pfam" id="PF16187">
    <property type="entry name" value="Peptidase_M16_M"/>
    <property type="match status" value="1"/>
</dbReference>
<dbReference type="EMBL" id="NIVC01000657">
    <property type="protein sequence ID" value="PAA79004.1"/>
    <property type="molecule type" value="Genomic_DNA"/>
</dbReference>
<dbReference type="AlphaFoldDB" id="A0A267G0Q0"/>
<dbReference type="OrthoDB" id="952271at2759"/>
<dbReference type="Proteomes" id="UP000215902">
    <property type="component" value="Unassembled WGS sequence"/>
</dbReference>
<dbReference type="PANTHER" id="PTHR43690:SF18">
    <property type="entry name" value="INSULIN-DEGRADING ENZYME-RELATED"/>
    <property type="match status" value="1"/>
</dbReference>
<reference evidence="4 5" key="1">
    <citation type="submission" date="2017-06" db="EMBL/GenBank/DDBJ databases">
        <title>A platform for efficient transgenesis in Macrostomum lignano, a flatworm model organism for stem cell research.</title>
        <authorList>
            <person name="Berezikov E."/>
        </authorList>
    </citation>
    <scope>NUCLEOTIDE SEQUENCE [LARGE SCALE GENOMIC DNA]</scope>
    <source>
        <strain evidence="4">DV1</strain>
        <tissue evidence="4">Whole organism</tissue>
    </source>
</reference>
<keyword evidence="1" id="KW-0479">Metal-binding</keyword>
<gene>
    <name evidence="4" type="ORF">BOX15_Mlig016947g2</name>
</gene>
<evidence type="ECO:0000256" key="2">
    <source>
        <dbReference type="SAM" id="MobiDB-lite"/>
    </source>
</evidence>
<dbReference type="InterPro" id="IPR011249">
    <property type="entry name" value="Metalloenz_LuxS/M16"/>
</dbReference>
<name>A0A267G0Q0_9PLAT</name>
<dbReference type="PANTHER" id="PTHR43690">
    <property type="entry name" value="NARDILYSIN"/>
    <property type="match status" value="1"/>
</dbReference>
<evidence type="ECO:0000313" key="5">
    <source>
        <dbReference type="Proteomes" id="UP000215902"/>
    </source>
</evidence>
<organism evidence="4 5">
    <name type="scientific">Macrostomum lignano</name>
    <dbReference type="NCBI Taxonomy" id="282301"/>
    <lineage>
        <taxon>Eukaryota</taxon>
        <taxon>Metazoa</taxon>
        <taxon>Spiralia</taxon>
        <taxon>Lophotrochozoa</taxon>
        <taxon>Platyhelminthes</taxon>
        <taxon>Rhabditophora</taxon>
        <taxon>Macrostomorpha</taxon>
        <taxon>Macrostomida</taxon>
        <taxon>Macrostomidae</taxon>
        <taxon>Macrostomum</taxon>
    </lineage>
</organism>
<keyword evidence="5" id="KW-1185">Reference proteome</keyword>
<evidence type="ECO:0000259" key="3">
    <source>
        <dbReference type="Pfam" id="PF16187"/>
    </source>
</evidence>
<evidence type="ECO:0000256" key="1">
    <source>
        <dbReference type="ARBA" id="ARBA00022723"/>
    </source>
</evidence>
<dbReference type="STRING" id="282301.A0A267G0Q0"/>
<feature type="region of interest" description="Disordered" evidence="2">
    <location>
        <begin position="507"/>
        <end position="535"/>
    </location>
</feature>
<dbReference type="Gene3D" id="3.30.830.10">
    <property type="entry name" value="Metalloenzyme, LuxS/M16 peptidase-like"/>
    <property type="match status" value="4"/>
</dbReference>
<sequence length="1055" mass="119633">MEIGKILKDVPAPLQSKCVAIETASNYSACLVSQTEDTLDRKSLLCLTIGVGRLHDPPDCLGLAELLAGMVAMQTDSTIGLTGSVRVADDRTEFSYKITSSDNVSKVLKQLIKSITTPEFSANRIKHLIKKEKYKQQLSSLNWLQRCSGNSSHPYNRMVQPSRRTVELFQIEELCDRLAEFHKRHFNSNCRRRMALEDGRSTDELVSLTAATKFDFSTPTDSRVRSKDQHPLEGSYTALGGTKIRGKRMNLGGIFIVFPLPDQTDLHKQSPDLLVKYLFGRDGLGSLKEYLRTNLGVQLDSASLTDTGCIDFDTFCIALHCDETTKYTVETEDLIISAVFRYLAMIRSQAQHFEQLHNEVRLDRRAHFLPEVDDWSSFLKLKRLPLVNDEFNIATRLHRYEIADVLSARHLLSSYSAEEMNGFLACLTVDQCRVFVSDLDWHTEHVCLFSSPDGRLCCQPDGIAPYNLEKLSENLLALCRAEWPTASCQLDTVFTLPRPRPFVCKDFSLKPRDSTNQPNGPRKIKRQSTLDGSSSSTNLWFRQDDRFQTELAYISVDLLPPVDVVRLALASSLQISILANLFSEELADLKMQAVEADLELSVSRSCSGIQVCCSGHSEPLPALLLAALGRIAELRVPLNYFNQERIGNLRAQKFSLQPCSDLSQIANRLDLAGFLHIQRDYQSLDTQTLDREVEINPSSFIAHHFSNPAHATPLERENWPSRPELYAEILALGNLTAEQVISLVDSITAVLPPLSRRPADTFRLDPFFMRCSERLLPRGSHHFIRLNFATNRSIELTSRTTRLKKGDAALTKSVCGLLLQMPTAISGGLKKQASKYDDFFFRRFWHKCCLWLLKEALTLCTKLPDCTKRDLRWDTMIGCNANCIVIELVSESHPVAIETTIELVIACVGKTVDSITKEQLAGMKSRVQQLATRLFTAPNLNRQHELYWRHITCGDYDFSWDTNSLDTNVKAILDRISKKDLYNYWKKWLKQGSQDRRVLSVHKINRQQFTFNAQDDYYATYQVQGIEVRSLDDFKQNLQDCIPMQTASLKDTFNS</sequence>
<dbReference type="InterPro" id="IPR032632">
    <property type="entry name" value="Peptidase_M16_M"/>
</dbReference>
<comment type="caution">
    <text evidence="4">The sequence shown here is derived from an EMBL/GenBank/DDBJ whole genome shotgun (WGS) entry which is preliminary data.</text>
</comment>
<dbReference type="InterPro" id="IPR050626">
    <property type="entry name" value="Peptidase_M16"/>
</dbReference>
<feature type="domain" description="Peptidase M16 middle/third" evidence="3">
    <location>
        <begin position="392"/>
        <end position="642"/>
    </location>
</feature>
<proteinExistence type="predicted"/>
<accession>A0A267G0Q0</accession>